<keyword evidence="6" id="KW-0626">Porin</keyword>
<evidence type="ECO:0000256" key="3">
    <source>
        <dbReference type="ARBA" id="ARBA00022452"/>
    </source>
</evidence>
<dbReference type="Gene3D" id="3.30.1330.60">
    <property type="entry name" value="OmpA-like domain"/>
    <property type="match status" value="1"/>
</dbReference>
<dbReference type="CDD" id="cd07185">
    <property type="entry name" value="OmpA_C-like"/>
    <property type="match status" value="1"/>
</dbReference>
<keyword evidence="5" id="KW-0406">Ion transport</keyword>
<dbReference type="InterPro" id="IPR050330">
    <property type="entry name" value="Bact_OuterMem_StrucFunc"/>
</dbReference>
<evidence type="ECO:0000259" key="11">
    <source>
        <dbReference type="PROSITE" id="PS51123"/>
    </source>
</evidence>
<dbReference type="GO" id="GO:0009279">
    <property type="term" value="C:cell outer membrane"/>
    <property type="evidence" value="ECO:0007669"/>
    <property type="project" value="UniProtKB-SubCell"/>
</dbReference>
<evidence type="ECO:0000256" key="1">
    <source>
        <dbReference type="ARBA" id="ARBA00004571"/>
    </source>
</evidence>
<evidence type="ECO:0000256" key="7">
    <source>
        <dbReference type="ARBA" id="ARBA00023136"/>
    </source>
</evidence>
<evidence type="ECO:0000313" key="13">
    <source>
        <dbReference type="Proteomes" id="UP000246964"/>
    </source>
</evidence>
<comment type="caution">
    <text evidence="12">The sequence shown here is derived from an EMBL/GenBank/DDBJ whole genome shotgun (WGS) entry which is preliminary data.</text>
</comment>
<evidence type="ECO:0000256" key="6">
    <source>
        <dbReference type="ARBA" id="ARBA00023114"/>
    </source>
</evidence>
<keyword evidence="10" id="KW-0732">Signal</keyword>
<evidence type="ECO:0000256" key="8">
    <source>
        <dbReference type="ARBA" id="ARBA00023237"/>
    </source>
</evidence>
<keyword evidence="3" id="KW-1134">Transmembrane beta strand</keyword>
<evidence type="ECO:0000256" key="9">
    <source>
        <dbReference type="PROSITE-ProRule" id="PRU00473"/>
    </source>
</evidence>
<reference evidence="12 13" key="1">
    <citation type="submission" date="2018-05" db="EMBL/GenBank/DDBJ databases">
        <title>Freshwater and sediment microbial communities from various areas in North America, analyzing microbe dynamics in response to fracking.</title>
        <authorList>
            <person name="Lamendella R."/>
        </authorList>
    </citation>
    <scope>NUCLEOTIDE SEQUENCE [LARGE SCALE GENOMIC DNA]</scope>
    <source>
        <strain evidence="12 13">125B1</strain>
    </source>
</reference>
<dbReference type="OrthoDB" id="9805832at2"/>
<dbReference type="InterPro" id="IPR036737">
    <property type="entry name" value="OmpA-like_sf"/>
</dbReference>
<dbReference type="GO" id="GO:0046930">
    <property type="term" value="C:pore complex"/>
    <property type="evidence" value="ECO:0007669"/>
    <property type="project" value="UniProtKB-KW"/>
</dbReference>
<feature type="signal peptide" evidence="10">
    <location>
        <begin position="1"/>
        <end position="22"/>
    </location>
</feature>
<feature type="chain" id="PRO_5016366425" evidence="10">
    <location>
        <begin position="23"/>
        <end position="361"/>
    </location>
</feature>
<feature type="domain" description="OmpA-like" evidence="11">
    <location>
        <begin position="237"/>
        <end position="355"/>
    </location>
</feature>
<evidence type="ECO:0000256" key="4">
    <source>
        <dbReference type="ARBA" id="ARBA00022692"/>
    </source>
</evidence>
<dbReference type="SUPFAM" id="SSF56925">
    <property type="entry name" value="OMPA-like"/>
    <property type="match status" value="1"/>
</dbReference>
<evidence type="ECO:0000256" key="2">
    <source>
        <dbReference type="ARBA" id="ARBA00022448"/>
    </source>
</evidence>
<gene>
    <name evidence="12" type="ORF">DET45_11344</name>
</gene>
<keyword evidence="4" id="KW-0812">Transmembrane</keyword>
<keyword evidence="2" id="KW-0813">Transport</keyword>
<dbReference type="GO" id="GO:0006811">
    <property type="term" value="P:monoatomic ion transport"/>
    <property type="evidence" value="ECO:0007669"/>
    <property type="project" value="UniProtKB-KW"/>
</dbReference>
<dbReference type="InterPro" id="IPR011250">
    <property type="entry name" value="OMP/PagP_B-barrel"/>
</dbReference>
<dbReference type="RefSeq" id="WP_110076401.1">
    <property type="nucleotide sequence ID" value="NZ_QGTT01000013.1"/>
</dbReference>
<keyword evidence="7 9" id="KW-0472">Membrane</keyword>
<sequence length="361" mass="39295">MKRLTLLSVAVASALLSAPVFAQASNETGRFYVGPRIGMFGTDSDRVALERNQLHTFGGGFDSVFGGLEAGFQFTPEWGYRVYYDYLRGDLETTDSFDSSGNVLGIDVVYNFTEKFYGAAGINATELGNVSNQFLRLSAGYREYLTDDLALTVEGALQQSDGDLTEFMFLTSLRWYFGGNSGYSSTSSTAASEPAQAAPVAPVVVADSDNDGVNDNLDKCPNTQAGYVVDADGCVKYENEVVKRDLIVNFAINSATIAADQKADIKAAADFLKQYPQLDITVEGYTDSSGPATFNQQLSERRAKAVGDALINEYGIAAERVTTVGYGESKPRYPNDTRENRIKNRRIEAHMKVTKKVPVTE</sequence>
<accession>A0A317Q5T4</accession>
<keyword evidence="8" id="KW-0998">Cell outer membrane</keyword>
<proteinExistence type="predicted"/>
<dbReference type="Gene3D" id="2.40.160.20">
    <property type="match status" value="1"/>
</dbReference>
<dbReference type="PANTHER" id="PTHR30329">
    <property type="entry name" value="STATOR ELEMENT OF FLAGELLAR MOTOR COMPLEX"/>
    <property type="match status" value="1"/>
</dbReference>
<dbReference type="InterPro" id="IPR006690">
    <property type="entry name" value="OMPA-like_CS"/>
</dbReference>
<keyword evidence="13" id="KW-1185">Reference proteome</keyword>
<organism evidence="12 13">
    <name type="scientific">Pseudidiomarina maritima</name>
    <dbReference type="NCBI Taxonomy" id="519453"/>
    <lineage>
        <taxon>Bacteria</taxon>
        <taxon>Pseudomonadati</taxon>
        <taxon>Pseudomonadota</taxon>
        <taxon>Gammaproteobacteria</taxon>
        <taxon>Alteromonadales</taxon>
        <taxon>Idiomarinaceae</taxon>
        <taxon>Pseudidiomarina</taxon>
    </lineage>
</organism>
<evidence type="ECO:0000256" key="10">
    <source>
        <dbReference type="SAM" id="SignalP"/>
    </source>
</evidence>
<dbReference type="AlphaFoldDB" id="A0A317Q5T4"/>
<evidence type="ECO:0000313" key="12">
    <source>
        <dbReference type="EMBL" id="PWW10612.1"/>
    </source>
</evidence>
<name>A0A317Q5T4_9GAMM</name>
<dbReference type="EMBL" id="QGTT01000013">
    <property type="protein sequence ID" value="PWW10612.1"/>
    <property type="molecule type" value="Genomic_DNA"/>
</dbReference>
<dbReference type="SUPFAM" id="SSF103088">
    <property type="entry name" value="OmpA-like"/>
    <property type="match status" value="1"/>
</dbReference>
<evidence type="ECO:0000256" key="5">
    <source>
        <dbReference type="ARBA" id="ARBA00023065"/>
    </source>
</evidence>
<dbReference type="InterPro" id="IPR006664">
    <property type="entry name" value="OMP_bac"/>
</dbReference>
<dbReference type="InterPro" id="IPR006665">
    <property type="entry name" value="OmpA-like"/>
</dbReference>
<comment type="subcellular location">
    <subcellularLocation>
        <location evidence="1">Cell outer membrane</location>
        <topology evidence="1">Multi-pass membrane protein</topology>
    </subcellularLocation>
</comment>
<dbReference type="PANTHER" id="PTHR30329:SF21">
    <property type="entry name" value="LIPOPROTEIN YIAD-RELATED"/>
    <property type="match status" value="1"/>
</dbReference>
<dbReference type="Proteomes" id="UP000246964">
    <property type="component" value="Unassembled WGS sequence"/>
</dbReference>
<dbReference type="PROSITE" id="PS01068">
    <property type="entry name" value="OMPA_1"/>
    <property type="match status" value="1"/>
</dbReference>
<dbReference type="Pfam" id="PF00691">
    <property type="entry name" value="OmpA"/>
    <property type="match status" value="1"/>
</dbReference>
<dbReference type="PROSITE" id="PS51123">
    <property type="entry name" value="OMPA_2"/>
    <property type="match status" value="1"/>
</dbReference>
<dbReference type="PRINTS" id="PR01021">
    <property type="entry name" value="OMPADOMAIN"/>
</dbReference>
<dbReference type="GO" id="GO:0015288">
    <property type="term" value="F:porin activity"/>
    <property type="evidence" value="ECO:0007669"/>
    <property type="project" value="UniProtKB-KW"/>
</dbReference>
<protein>
    <submittedName>
        <fullName evidence="12">OOP family OmpA-OmpF porin</fullName>
    </submittedName>
</protein>